<dbReference type="PANTHER" id="PTHR39600:SF1">
    <property type="entry name" value="PEPTIDASE INHIBITOR I78 FAMILY PROTEIN"/>
    <property type="match status" value="1"/>
</dbReference>
<proteinExistence type="predicted"/>
<name>A0A147I4T9_9SPHN</name>
<feature type="chain" id="PRO_5007548231" description="Peptidase inhibitor I78" evidence="1">
    <location>
        <begin position="20"/>
        <end position="95"/>
    </location>
</feature>
<sequence>MKRALGLIALTGLAACAPAPKPAAFGEGSTCGDTRVAKLVGQVWRESQRAETLKASGAPSLRVIAPGTVVTMDFRPERLNIETDANGRITRIKCG</sequence>
<evidence type="ECO:0000313" key="3">
    <source>
        <dbReference type="Proteomes" id="UP000072867"/>
    </source>
</evidence>
<dbReference type="Pfam" id="PF11720">
    <property type="entry name" value="Inhibitor_I78"/>
    <property type="match status" value="1"/>
</dbReference>
<dbReference type="Gene3D" id="3.30.10.10">
    <property type="entry name" value="Trypsin Inhibitor V, subunit A"/>
    <property type="match status" value="1"/>
</dbReference>
<dbReference type="AlphaFoldDB" id="A0A147I4T9"/>
<feature type="signal peptide" evidence="1">
    <location>
        <begin position="1"/>
        <end position="19"/>
    </location>
</feature>
<reference evidence="2 3" key="1">
    <citation type="journal article" date="2016" name="Front. Microbiol.">
        <title>Genomic Resource of Rice Seed Associated Bacteria.</title>
        <authorList>
            <person name="Midha S."/>
            <person name="Bansal K."/>
            <person name="Sharma S."/>
            <person name="Kumar N."/>
            <person name="Patil P.P."/>
            <person name="Chaudhry V."/>
            <person name="Patil P.B."/>
        </authorList>
    </citation>
    <scope>NUCLEOTIDE SEQUENCE [LARGE SCALE GENOMIC DNA]</scope>
    <source>
        <strain evidence="2 3">NS319</strain>
    </source>
</reference>
<organism evidence="2 3">
    <name type="scientific">Sphingomonas sanguinis</name>
    <dbReference type="NCBI Taxonomy" id="33051"/>
    <lineage>
        <taxon>Bacteria</taxon>
        <taxon>Pseudomonadati</taxon>
        <taxon>Pseudomonadota</taxon>
        <taxon>Alphaproteobacteria</taxon>
        <taxon>Sphingomonadales</taxon>
        <taxon>Sphingomonadaceae</taxon>
        <taxon>Sphingomonas</taxon>
    </lineage>
</organism>
<dbReference type="PANTHER" id="PTHR39600">
    <property type="entry name" value="PEPTIDASE INHIBITOR I78 FAMILY PROTEIN"/>
    <property type="match status" value="1"/>
</dbReference>
<protein>
    <recommendedName>
        <fullName evidence="4">Peptidase inhibitor I78</fullName>
    </recommendedName>
</protein>
<gene>
    <name evidence="2" type="ORF">NS319_03310</name>
</gene>
<evidence type="ECO:0000256" key="1">
    <source>
        <dbReference type="SAM" id="SignalP"/>
    </source>
</evidence>
<dbReference type="Proteomes" id="UP000072867">
    <property type="component" value="Unassembled WGS sequence"/>
</dbReference>
<comment type="caution">
    <text evidence="2">The sequence shown here is derived from an EMBL/GenBank/DDBJ whole genome shotgun (WGS) entry which is preliminary data.</text>
</comment>
<keyword evidence="1" id="KW-0732">Signal</keyword>
<dbReference type="EMBL" id="LDTD01000020">
    <property type="protein sequence ID" value="KTT73401.1"/>
    <property type="molecule type" value="Genomic_DNA"/>
</dbReference>
<evidence type="ECO:0000313" key="2">
    <source>
        <dbReference type="EMBL" id="KTT73401.1"/>
    </source>
</evidence>
<accession>A0A147I4T9</accession>
<dbReference type="PATRIC" id="fig|33051.3.peg.1406"/>
<dbReference type="PROSITE" id="PS51257">
    <property type="entry name" value="PROKAR_LIPOPROTEIN"/>
    <property type="match status" value="1"/>
</dbReference>
<dbReference type="InterPro" id="IPR021719">
    <property type="entry name" value="Prot_inh_I78"/>
</dbReference>
<evidence type="ECO:0008006" key="4">
    <source>
        <dbReference type="Google" id="ProtNLM"/>
    </source>
</evidence>
<dbReference type="RefSeq" id="WP_058732390.1">
    <property type="nucleotide sequence ID" value="NZ_LDTD01000020.1"/>
</dbReference>